<gene>
    <name evidence="3" type="ORF">JKP88DRAFT_93249</name>
</gene>
<organism evidence="3 4">
    <name type="scientific">Tribonema minus</name>
    <dbReference type="NCBI Taxonomy" id="303371"/>
    <lineage>
        <taxon>Eukaryota</taxon>
        <taxon>Sar</taxon>
        <taxon>Stramenopiles</taxon>
        <taxon>Ochrophyta</taxon>
        <taxon>PX clade</taxon>
        <taxon>Xanthophyceae</taxon>
        <taxon>Tribonematales</taxon>
        <taxon>Tribonemataceae</taxon>
        <taxon>Tribonema</taxon>
    </lineage>
</organism>
<evidence type="ECO:0000256" key="1">
    <source>
        <dbReference type="SAM" id="MobiDB-lite"/>
    </source>
</evidence>
<keyword evidence="4" id="KW-1185">Reference proteome</keyword>
<keyword evidence="2" id="KW-1133">Transmembrane helix</keyword>
<evidence type="ECO:0000256" key="2">
    <source>
        <dbReference type="SAM" id="Phobius"/>
    </source>
</evidence>
<feature type="transmembrane region" description="Helical" evidence="2">
    <location>
        <begin position="75"/>
        <end position="96"/>
    </location>
</feature>
<dbReference type="EMBL" id="JAFCMP010000538">
    <property type="protein sequence ID" value="KAG5176260.1"/>
    <property type="molecule type" value="Genomic_DNA"/>
</dbReference>
<reference evidence="3" key="1">
    <citation type="submission" date="2021-02" db="EMBL/GenBank/DDBJ databases">
        <title>First Annotated Genome of the Yellow-green Alga Tribonema minus.</title>
        <authorList>
            <person name="Mahan K.M."/>
        </authorList>
    </citation>
    <scope>NUCLEOTIDE SEQUENCE</scope>
    <source>
        <strain evidence="3">UTEX B ZZ1240</strain>
    </source>
</reference>
<feature type="region of interest" description="Disordered" evidence="1">
    <location>
        <begin position="96"/>
        <end position="115"/>
    </location>
</feature>
<accession>A0A836C7U8</accession>
<keyword evidence="2" id="KW-0812">Transmembrane</keyword>
<comment type="caution">
    <text evidence="3">The sequence shown here is derived from an EMBL/GenBank/DDBJ whole genome shotgun (WGS) entry which is preliminary data.</text>
</comment>
<proteinExistence type="predicted"/>
<sequence length="115" mass="11969">MGLFDIIGGAVLAPAALILSAVSLNVLKTVLAKLSEVANGATELNQPFDAALPAIKSLHMLLNERLFEKGVRTDFGSVLAMAAVIGLIAIGSAMSARTEAEATRPVQISGRRKVQ</sequence>
<dbReference type="AlphaFoldDB" id="A0A836C7U8"/>
<evidence type="ECO:0000313" key="3">
    <source>
        <dbReference type="EMBL" id="KAG5176260.1"/>
    </source>
</evidence>
<protein>
    <submittedName>
        <fullName evidence="3">Uncharacterized protein</fullName>
    </submittedName>
</protein>
<name>A0A836C7U8_9STRA</name>
<evidence type="ECO:0000313" key="4">
    <source>
        <dbReference type="Proteomes" id="UP000664859"/>
    </source>
</evidence>
<dbReference type="Proteomes" id="UP000664859">
    <property type="component" value="Unassembled WGS sequence"/>
</dbReference>
<feature type="transmembrane region" description="Helical" evidence="2">
    <location>
        <begin position="6"/>
        <end position="27"/>
    </location>
</feature>
<keyword evidence="2" id="KW-0472">Membrane</keyword>